<dbReference type="InterPro" id="IPR024784">
    <property type="entry name" value="TORC_M"/>
</dbReference>
<evidence type="ECO:0000313" key="4">
    <source>
        <dbReference type="Proteomes" id="UP001166093"/>
    </source>
</evidence>
<name>A0ABS2XJ00_POLSP</name>
<feature type="compositionally biased region" description="Low complexity" evidence="1">
    <location>
        <begin position="108"/>
        <end position="117"/>
    </location>
</feature>
<feature type="compositionally biased region" description="Polar residues" evidence="1">
    <location>
        <begin position="140"/>
        <end position="155"/>
    </location>
</feature>
<dbReference type="Proteomes" id="UP001166093">
    <property type="component" value="Unassembled WGS sequence"/>
</dbReference>
<feature type="domain" description="Transducer of regulated CREB activity middle" evidence="2">
    <location>
        <begin position="2"/>
        <end position="73"/>
    </location>
</feature>
<dbReference type="PANTHER" id="PTHR13589">
    <property type="entry name" value="CREB-REGULATED TRANSCRIPTION COACTIVATOR"/>
    <property type="match status" value="1"/>
</dbReference>
<keyword evidence="4" id="KW-1185">Reference proteome</keyword>
<feature type="region of interest" description="Disordered" evidence="1">
    <location>
        <begin position="83"/>
        <end position="121"/>
    </location>
</feature>
<reference evidence="3" key="1">
    <citation type="journal article" date="2021" name="Cell">
        <title>Tracing the genetic footprints of vertebrate landing in non-teleost ray-finned fishes.</title>
        <authorList>
            <person name="Bi X."/>
            <person name="Wang K."/>
            <person name="Yang L."/>
            <person name="Pan H."/>
            <person name="Jiang H."/>
            <person name="Wei Q."/>
            <person name="Fang M."/>
            <person name="Yu H."/>
            <person name="Zhu C."/>
            <person name="Cai Y."/>
            <person name="He Y."/>
            <person name="Gan X."/>
            <person name="Zeng H."/>
            <person name="Yu D."/>
            <person name="Zhu Y."/>
            <person name="Jiang H."/>
            <person name="Qiu Q."/>
            <person name="Yang H."/>
            <person name="Zhang Y.E."/>
            <person name="Wang W."/>
            <person name="Zhu M."/>
            <person name="He S."/>
            <person name="Zhang G."/>
        </authorList>
    </citation>
    <scope>NUCLEOTIDE SEQUENCE</scope>
    <source>
        <strain evidence="3">Pddl_001</strain>
    </source>
</reference>
<evidence type="ECO:0000259" key="2">
    <source>
        <dbReference type="Pfam" id="PF12885"/>
    </source>
</evidence>
<dbReference type="Pfam" id="PF12885">
    <property type="entry name" value="TORC_M"/>
    <property type="match status" value="1"/>
</dbReference>
<protein>
    <submittedName>
        <fullName evidence="3">CRTC1 protein</fullName>
    </submittedName>
</protein>
<feature type="region of interest" description="Disordered" evidence="1">
    <location>
        <begin position="140"/>
        <end position="161"/>
    </location>
</feature>
<feature type="region of interest" description="Disordered" evidence="1">
    <location>
        <begin position="1"/>
        <end position="58"/>
    </location>
</feature>
<accession>A0ABS2XJ00</accession>
<proteinExistence type="predicted"/>
<dbReference type="EMBL" id="JAAWVQ010036432">
    <property type="protein sequence ID" value="MBN3274046.1"/>
    <property type="molecule type" value="Genomic_DNA"/>
</dbReference>
<gene>
    <name evidence="3" type="primary">Crtc1_0</name>
    <name evidence="3" type="ORF">GTO93_0014873</name>
</gene>
<evidence type="ECO:0000313" key="3">
    <source>
        <dbReference type="EMBL" id="MBN3274046.1"/>
    </source>
</evidence>
<evidence type="ECO:0000256" key="1">
    <source>
        <dbReference type="SAM" id="MobiDB-lite"/>
    </source>
</evidence>
<dbReference type="PANTHER" id="PTHR13589:SF14">
    <property type="entry name" value="CREB-REGULATED TRANSCRIPTION COACTIVATOR 1"/>
    <property type="match status" value="1"/>
</dbReference>
<feature type="compositionally biased region" description="Low complexity" evidence="1">
    <location>
        <begin position="48"/>
        <end position="58"/>
    </location>
</feature>
<feature type="compositionally biased region" description="Polar residues" evidence="1">
    <location>
        <begin position="83"/>
        <end position="103"/>
    </location>
</feature>
<dbReference type="InterPro" id="IPR024786">
    <property type="entry name" value="TORC"/>
</dbReference>
<comment type="caution">
    <text evidence="3">The sequence shown here is derived from an EMBL/GenBank/DDBJ whole genome shotgun (WGS) entry which is preliminary data.</text>
</comment>
<feature type="non-terminal residue" evidence="3">
    <location>
        <position position="288"/>
    </location>
</feature>
<sequence length="288" mass="30138">GFSIFPSPDQETTSSLIPAAHNTGGSLPDLTNIHFPPPLPTPLDPEDSSFPVLSSSSSTGNLAATLTHLGITTANQVVTTSQATLSGSGQHRQQTVGPLTLNTDSRRQPPQQLSPPLTISQVQLSPTLSPPLTISQEQLSPTLYSSPQRSPSNHLPGTAVPNAVPLTISQIQLSPTLSPPLTVSQIQCSPTLSPPLTISQAIAMEALSLEQQLPLYTFFTQPSSQAHTQVVSGLQQPRLVQLPALSVCTTSSLSQSPPGSQTQTSMGIDINSVSTARVQTLGIRLLSA</sequence>
<organism evidence="3 4">
    <name type="scientific">Polyodon spathula</name>
    <name type="common">North American paddlefish</name>
    <name type="synonym">Squalus spathula</name>
    <dbReference type="NCBI Taxonomy" id="7913"/>
    <lineage>
        <taxon>Eukaryota</taxon>
        <taxon>Metazoa</taxon>
        <taxon>Chordata</taxon>
        <taxon>Craniata</taxon>
        <taxon>Vertebrata</taxon>
        <taxon>Euteleostomi</taxon>
        <taxon>Actinopterygii</taxon>
        <taxon>Chondrostei</taxon>
        <taxon>Acipenseriformes</taxon>
        <taxon>Polyodontidae</taxon>
        <taxon>Polyodon</taxon>
    </lineage>
</organism>
<feature type="non-terminal residue" evidence="3">
    <location>
        <position position="1"/>
    </location>
</feature>